<feature type="active site" description="Nucleophile" evidence="4">
    <location>
        <position position="90"/>
    </location>
</feature>
<gene>
    <name evidence="7" type="primary">dcyD</name>
    <name evidence="7" type="ORF">DF168_00714</name>
</gene>
<evidence type="ECO:0000259" key="6">
    <source>
        <dbReference type="Pfam" id="PF00291"/>
    </source>
</evidence>
<organism evidence="7 8">
    <name type="scientific">Candidatus Moanibacter tarae</name>
    <dbReference type="NCBI Taxonomy" id="2200854"/>
    <lineage>
        <taxon>Bacteria</taxon>
        <taxon>Pseudomonadati</taxon>
        <taxon>Verrucomicrobiota</taxon>
        <taxon>Opitutia</taxon>
        <taxon>Puniceicoccales</taxon>
        <taxon>Puniceicoccales incertae sedis</taxon>
        <taxon>Candidatus Moanibacter</taxon>
    </lineage>
</organism>
<evidence type="ECO:0000256" key="1">
    <source>
        <dbReference type="ARBA" id="ARBA00001933"/>
    </source>
</evidence>
<evidence type="ECO:0000256" key="4">
    <source>
        <dbReference type="PIRSR" id="PIRSR006278-1"/>
    </source>
</evidence>
<keyword evidence="3 5" id="KW-0663">Pyridoxal phosphate</keyword>
<sequence length="345" mass="38005">MFNQKNSITRKDLKSRLDSFSRLSLADLPTPLFDCPRLSKELDGPRILIKREDQTGIAFGGNKIREFEYSLAPAVEGNYDILLHGAASQSNQSRVTAAVAARLGKKAVMVGQRDDHSEPITGNLLLSHIFGADIYLTDNPGEKIEIINRLRKEGHRVYNTSTDGYLLRSIAYVDGFLELSKQLQDQDIHPAALYVCSGVHTHVGLVIGARALGIPVEVIGIKPMPRENEESSRELACVAKKVALMLDLSLQINPADFECHGNYAGEAYGTVTERGRDAVLLMARTEGLLLDPVYTGKAFGAMIEHIRQKRWTKDQTVVFVHTGGTPALFAYGDEILSPKTEVNCD</sequence>
<dbReference type="AlphaFoldDB" id="A0A2Z4AH51"/>
<dbReference type="Gene3D" id="3.40.50.1100">
    <property type="match status" value="2"/>
</dbReference>
<dbReference type="PANTHER" id="PTHR43780:SF2">
    <property type="entry name" value="1-AMINOCYCLOPROPANE-1-CARBOXYLATE DEAMINASE-RELATED"/>
    <property type="match status" value="1"/>
</dbReference>
<comment type="cofactor">
    <cofactor evidence="1">
        <name>pyridoxal 5'-phosphate</name>
        <dbReference type="ChEBI" id="CHEBI:597326"/>
    </cofactor>
</comment>
<feature type="domain" description="Tryptophan synthase beta chain-like PALP" evidence="6">
    <location>
        <begin position="24"/>
        <end position="323"/>
    </location>
</feature>
<evidence type="ECO:0000256" key="5">
    <source>
        <dbReference type="PIRSR" id="PIRSR006278-2"/>
    </source>
</evidence>
<reference evidence="7 8" key="1">
    <citation type="submission" date="2018-06" db="EMBL/GenBank/DDBJ databases">
        <title>Draft Genome Sequence of a Novel Marine Bacterium Related to the Verrucomicrobia.</title>
        <authorList>
            <person name="Vosseberg J."/>
            <person name="Martijn J."/>
            <person name="Ettema T.J.G."/>
        </authorList>
    </citation>
    <scope>NUCLEOTIDE SEQUENCE [LARGE SCALE GENOMIC DNA]</scope>
    <source>
        <strain evidence="7">TARA_B100001123</strain>
    </source>
</reference>
<dbReference type="InterPro" id="IPR027278">
    <property type="entry name" value="ACCD_DCysDesulf"/>
</dbReference>
<dbReference type="GO" id="GO:0019148">
    <property type="term" value="F:D-cysteine desulfhydrase activity"/>
    <property type="evidence" value="ECO:0007669"/>
    <property type="project" value="UniProtKB-EC"/>
</dbReference>
<proteinExistence type="inferred from homology"/>
<comment type="similarity">
    <text evidence="2">Belongs to the ACC deaminase/D-cysteine desulfhydrase family.</text>
</comment>
<dbReference type="EMBL" id="CP029803">
    <property type="protein sequence ID" value="AWT59524.1"/>
    <property type="molecule type" value="Genomic_DNA"/>
</dbReference>
<evidence type="ECO:0000313" key="8">
    <source>
        <dbReference type="Proteomes" id="UP000247465"/>
    </source>
</evidence>
<dbReference type="Pfam" id="PF00291">
    <property type="entry name" value="PALP"/>
    <property type="match status" value="1"/>
</dbReference>
<dbReference type="InterPro" id="IPR036052">
    <property type="entry name" value="TrpB-like_PALP_sf"/>
</dbReference>
<dbReference type="SUPFAM" id="SSF53686">
    <property type="entry name" value="Tryptophan synthase beta subunit-like PLP-dependent enzymes"/>
    <property type="match status" value="1"/>
</dbReference>
<dbReference type="PANTHER" id="PTHR43780">
    <property type="entry name" value="1-AMINOCYCLOPROPANE-1-CARBOXYLATE DEAMINASE-RELATED"/>
    <property type="match status" value="1"/>
</dbReference>
<keyword evidence="7" id="KW-0456">Lyase</keyword>
<dbReference type="Proteomes" id="UP000247465">
    <property type="component" value="Chromosome"/>
</dbReference>
<dbReference type="EC" id="4.4.1.15" evidence="7"/>
<name>A0A2Z4AH51_9BACT</name>
<protein>
    <submittedName>
        <fullName evidence="7">D-cysteine desulfhydrase</fullName>
        <ecNumber evidence="7">4.4.1.15</ecNumber>
    </submittedName>
</protein>
<dbReference type="InterPro" id="IPR001926">
    <property type="entry name" value="TrpB-like_PALP"/>
</dbReference>
<dbReference type="PIRSF" id="PIRSF006278">
    <property type="entry name" value="ACCD_DCysDesulf"/>
    <property type="match status" value="1"/>
</dbReference>
<evidence type="ECO:0000256" key="3">
    <source>
        <dbReference type="ARBA" id="ARBA00022898"/>
    </source>
</evidence>
<dbReference type="KEGG" id="mtar:DF168_00714"/>
<evidence type="ECO:0000313" key="7">
    <source>
        <dbReference type="EMBL" id="AWT59524.1"/>
    </source>
</evidence>
<feature type="modified residue" description="N6-(pyridoxal phosphate)lysine" evidence="5">
    <location>
        <position position="63"/>
    </location>
</feature>
<evidence type="ECO:0000256" key="2">
    <source>
        <dbReference type="ARBA" id="ARBA00008639"/>
    </source>
</evidence>
<accession>A0A2Z4AH51</accession>